<dbReference type="PANTHER" id="PTHR46740:SF2">
    <property type="entry name" value="PROTEIN DYAD"/>
    <property type="match status" value="1"/>
</dbReference>
<feature type="coiled-coil region" evidence="1">
    <location>
        <begin position="60"/>
        <end position="94"/>
    </location>
</feature>
<dbReference type="InParanoid" id="A0A251UP89"/>
<evidence type="ECO:0000256" key="1">
    <source>
        <dbReference type="SAM" id="Coils"/>
    </source>
</evidence>
<dbReference type="PANTHER" id="PTHR46740">
    <property type="entry name" value="PROTEIN DYAD"/>
    <property type="match status" value="1"/>
</dbReference>
<dbReference type="AlphaFoldDB" id="A0A251UP89"/>
<proteinExistence type="predicted"/>
<dbReference type="GO" id="GO:0007131">
    <property type="term" value="P:reciprocal meiotic recombination"/>
    <property type="evidence" value="ECO:0007669"/>
    <property type="project" value="InterPro"/>
</dbReference>
<sequence>MDTGLKVQIFLKSGKMLESDLLKIRKDAGVKDPFWIPPPGWKAGDSLVQDPIVAKEIRNLQVISNIKRDYEEELGKLKREVQELSSKKDESQAIVVSKQVDPVPKQPTDIFIYMFDSKSETSEAHNIRINAARSYRSKTELQIC</sequence>
<organism evidence="3 4">
    <name type="scientific">Helianthus annuus</name>
    <name type="common">Common sunflower</name>
    <dbReference type="NCBI Taxonomy" id="4232"/>
    <lineage>
        <taxon>Eukaryota</taxon>
        <taxon>Viridiplantae</taxon>
        <taxon>Streptophyta</taxon>
        <taxon>Embryophyta</taxon>
        <taxon>Tracheophyta</taxon>
        <taxon>Spermatophyta</taxon>
        <taxon>Magnoliopsida</taxon>
        <taxon>eudicotyledons</taxon>
        <taxon>Gunneridae</taxon>
        <taxon>Pentapetalae</taxon>
        <taxon>asterids</taxon>
        <taxon>campanulids</taxon>
        <taxon>Asterales</taxon>
        <taxon>Asteraceae</taxon>
        <taxon>Asteroideae</taxon>
        <taxon>Heliantheae alliance</taxon>
        <taxon>Heliantheae</taxon>
        <taxon>Helianthus</taxon>
    </lineage>
</organism>
<dbReference type="Gramene" id="mRNA:HanXRQr2_Chr05g0215701">
    <property type="protein sequence ID" value="mRNA:HanXRQr2_Chr05g0215701"/>
    <property type="gene ID" value="HanXRQr2_Chr05g0215701"/>
</dbReference>
<dbReference type="STRING" id="4232.A0A251UP89"/>
<keyword evidence="1" id="KW-0175">Coiled coil</keyword>
<dbReference type="EMBL" id="MNCJ02000320">
    <property type="protein sequence ID" value="KAF5805971.1"/>
    <property type="molecule type" value="Genomic_DNA"/>
</dbReference>
<reference evidence="3" key="2">
    <citation type="submission" date="2017-02" db="EMBL/GenBank/DDBJ databases">
        <title>Sunflower complete genome.</title>
        <authorList>
            <person name="Langlade N."/>
            <person name="Munos S."/>
        </authorList>
    </citation>
    <scope>NUCLEOTIDE SEQUENCE [LARGE SCALE GENOMIC DNA]</scope>
    <source>
        <tissue evidence="3">Leaves</tissue>
    </source>
</reference>
<dbReference type="EMBL" id="CM007894">
    <property type="protein sequence ID" value="OTG25197.1"/>
    <property type="molecule type" value="Genomic_DNA"/>
</dbReference>
<reference evidence="2 4" key="1">
    <citation type="journal article" date="2017" name="Nature">
        <title>The sunflower genome provides insights into oil metabolism, flowering and Asterid evolution.</title>
        <authorList>
            <person name="Badouin H."/>
            <person name="Gouzy J."/>
            <person name="Grassa C.J."/>
            <person name="Murat F."/>
            <person name="Staton S.E."/>
            <person name="Cottret L."/>
            <person name="Lelandais-Briere C."/>
            <person name="Owens G.L."/>
            <person name="Carrere S."/>
            <person name="Mayjonade B."/>
            <person name="Legrand L."/>
            <person name="Gill N."/>
            <person name="Kane N.C."/>
            <person name="Bowers J.E."/>
            <person name="Hubner S."/>
            <person name="Bellec A."/>
            <person name="Berard A."/>
            <person name="Berges H."/>
            <person name="Blanchet N."/>
            <person name="Boniface M.C."/>
            <person name="Brunel D."/>
            <person name="Catrice O."/>
            <person name="Chaidir N."/>
            <person name="Claudel C."/>
            <person name="Donnadieu C."/>
            <person name="Faraut T."/>
            <person name="Fievet G."/>
            <person name="Helmstetter N."/>
            <person name="King M."/>
            <person name="Knapp S.J."/>
            <person name="Lai Z."/>
            <person name="Le Paslier M.C."/>
            <person name="Lippi Y."/>
            <person name="Lorenzon L."/>
            <person name="Mandel J.R."/>
            <person name="Marage G."/>
            <person name="Marchand G."/>
            <person name="Marquand E."/>
            <person name="Bret-Mestries E."/>
            <person name="Morien E."/>
            <person name="Nambeesan S."/>
            <person name="Nguyen T."/>
            <person name="Pegot-Espagnet P."/>
            <person name="Pouilly N."/>
            <person name="Raftis F."/>
            <person name="Sallet E."/>
            <person name="Schiex T."/>
            <person name="Thomas J."/>
            <person name="Vandecasteele C."/>
            <person name="Vares D."/>
            <person name="Vear F."/>
            <person name="Vautrin S."/>
            <person name="Crespi M."/>
            <person name="Mangin B."/>
            <person name="Burke J.M."/>
            <person name="Salse J."/>
            <person name="Munos S."/>
            <person name="Vincourt P."/>
            <person name="Rieseberg L.H."/>
            <person name="Langlade N.B."/>
        </authorList>
    </citation>
    <scope>NUCLEOTIDE SEQUENCE [LARGE SCALE GENOMIC DNA]</scope>
    <source>
        <strain evidence="4">cv. SF193</strain>
        <tissue evidence="2">Leaves</tissue>
    </source>
</reference>
<dbReference type="GO" id="GO:0051177">
    <property type="term" value="P:meiotic sister chromatid cohesion"/>
    <property type="evidence" value="ECO:0007669"/>
    <property type="project" value="InterPro"/>
</dbReference>
<gene>
    <name evidence="3" type="ORF">HannXRQ_Chr05g0145041</name>
    <name evidence="2" type="ORF">HanXRQr2_Chr05g0215701</name>
</gene>
<keyword evidence="4" id="KW-1185">Reference proteome</keyword>
<evidence type="ECO:0000313" key="2">
    <source>
        <dbReference type="EMBL" id="KAF5805971.1"/>
    </source>
</evidence>
<dbReference type="Proteomes" id="UP000215914">
    <property type="component" value="Chromosome 5"/>
</dbReference>
<dbReference type="InterPro" id="IPR044221">
    <property type="entry name" value="DYAD/AMEIOTIC1"/>
</dbReference>
<accession>A0A251UP89</accession>
<evidence type="ECO:0000313" key="4">
    <source>
        <dbReference type="Proteomes" id="UP000215914"/>
    </source>
</evidence>
<protein>
    <submittedName>
        <fullName evidence="3">Uncharacterized protein</fullName>
    </submittedName>
</protein>
<name>A0A251UP89_HELAN</name>
<evidence type="ECO:0000313" key="3">
    <source>
        <dbReference type="EMBL" id="OTG25197.1"/>
    </source>
</evidence>
<reference evidence="2" key="3">
    <citation type="submission" date="2020-06" db="EMBL/GenBank/DDBJ databases">
        <title>Helianthus annuus Genome sequencing and assembly Release 2.</title>
        <authorList>
            <person name="Gouzy J."/>
            <person name="Langlade N."/>
            <person name="Munos S."/>
        </authorList>
    </citation>
    <scope>NUCLEOTIDE SEQUENCE</scope>
    <source>
        <tissue evidence="2">Leaves</tissue>
    </source>
</reference>